<accession>A0ABS0XUR1</accession>
<comment type="caution">
    <text evidence="1">The sequence shown here is derived from an EMBL/GenBank/DDBJ whole genome shotgun (WGS) entry which is preliminary data.</text>
</comment>
<dbReference type="Proteomes" id="UP000640426">
    <property type="component" value="Unassembled WGS sequence"/>
</dbReference>
<dbReference type="EMBL" id="JAELXS010000024">
    <property type="protein sequence ID" value="MBJ6123772.1"/>
    <property type="molecule type" value="Genomic_DNA"/>
</dbReference>
<name>A0ABS0XUR1_9SPHN</name>
<gene>
    <name evidence="1" type="ORF">JAO74_18550</name>
</gene>
<evidence type="ECO:0000313" key="2">
    <source>
        <dbReference type="Proteomes" id="UP000640426"/>
    </source>
</evidence>
<organism evidence="1 2">
    <name type="scientific">Sphingomonas mollis</name>
    <dbReference type="NCBI Taxonomy" id="2795726"/>
    <lineage>
        <taxon>Bacteria</taxon>
        <taxon>Pseudomonadati</taxon>
        <taxon>Pseudomonadota</taxon>
        <taxon>Alphaproteobacteria</taxon>
        <taxon>Sphingomonadales</taxon>
        <taxon>Sphingomonadaceae</taxon>
        <taxon>Sphingomonas</taxon>
    </lineage>
</organism>
<protein>
    <submittedName>
        <fullName evidence="1">Uncharacterized protein</fullName>
    </submittedName>
</protein>
<dbReference type="RefSeq" id="WP_199041874.1">
    <property type="nucleotide sequence ID" value="NZ_JAELXS010000024.1"/>
</dbReference>
<sequence length="53" mass="6129">MMGKGSIEREIIATKRLIDQLDREWARQALQRYLADLEAQLARHIQPPSAINI</sequence>
<evidence type="ECO:0000313" key="1">
    <source>
        <dbReference type="EMBL" id="MBJ6123772.1"/>
    </source>
</evidence>
<proteinExistence type="predicted"/>
<reference evidence="2" key="1">
    <citation type="submission" date="2020-12" db="EMBL/GenBank/DDBJ databases">
        <title>Hymenobacter sp.</title>
        <authorList>
            <person name="Kim M.K."/>
        </authorList>
    </citation>
    <scope>NUCLEOTIDE SEQUENCE [LARGE SCALE GENOMIC DNA]</scope>
    <source>
        <strain evidence="2">BT553</strain>
    </source>
</reference>
<keyword evidence="2" id="KW-1185">Reference proteome</keyword>